<evidence type="ECO:0000256" key="1">
    <source>
        <dbReference type="SAM" id="MobiDB-lite"/>
    </source>
</evidence>
<dbReference type="OrthoDB" id="2363873at2759"/>
<accession>A0A367LD81</accession>
<sequence length="87" mass="9882">MVGGDRFREVECSAEMPRGGTKSSTNSSCWRLCVSSNLFSRAERWRSHSVSELGLITVSMVEFVQLVTRDLSSAWRLSRLPLRDRNC</sequence>
<feature type="region of interest" description="Disordered" evidence="1">
    <location>
        <begin position="1"/>
        <end position="27"/>
    </location>
</feature>
<dbReference type="Proteomes" id="UP000253664">
    <property type="component" value="Unassembled WGS sequence"/>
</dbReference>
<evidence type="ECO:0000313" key="3">
    <source>
        <dbReference type="Proteomes" id="UP000253664"/>
    </source>
</evidence>
<organism evidence="2 3">
    <name type="scientific">Ophiocordyceps polyrhachis-furcata BCC 54312</name>
    <dbReference type="NCBI Taxonomy" id="1330021"/>
    <lineage>
        <taxon>Eukaryota</taxon>
        <taxon>Fungi</taxon>
        <taxon>Dikarya</taxon>
        <taxon>Ascomycota</taxon>
        <taxon>Pezizomycotina</taxon>
        <taxon>Sordariomycetes</taxon>
        <taxon>Hypocreomycetidae</taxon>
        <taxon>Hypocreales</taxon>
        <taxon>Ophiocordycipitaceae</taxon>
        <taxon>Ophiocordyceps</taxon>
    </lineage>
</organism>
<dbReference type="AlphaFoldDB" id="A0A367LD81"/>
<reference evidence="2 3" key="1">
    <citation type="journal article" date="2015" name="BMC Genomics">
        <title>Insights from the genome of Ophiocordyceps polyrhachis-furcata to pathogenicity and host specificity in insect fungi.</title>
        <authorList>
            <person name="Wichadakul D."/>
            <person name="Kobmoo N."/>
            <person name="Ingsriswang S."/>
            <person name="Tangphatsornruang S."/>
            <person name="Chantasingh D."/>
            <person name="Luangsa-ard J.J."/>
            <person name="Eurwilaichitr L."/>
        </authorList>
    </citation>
    <scope>NUCLEOTIDE SEQUENCE [LARGE SCALE GENOMIC DNA]</scope>
    <source>
        <strain evidence="2 3">BCC 54312</strain>
    </source>
</reference>
<gene>
    <name evidence="2" type="ORF">L249_0905</name>
</gene>
<comment type="caution">
    <text evidence="2">The sequence shown here is derived from an EMBL/GenBank/DDBJ whole genome shotgun (WGS) entry which is preliminary data.</text>
</comment>
<name>A0A367LD81_9HYPO</name>
<protein>
    <submittedName>
        <fullName evidence="2">Uncharacterized protein</fullName>
    </submittedName>
</protein>
<dbReference type="EMBL" id="LKCN02000007">
    <property type="protein sequence ID" value="RCI12192.1"/>
    <property type="molecule type" value="Genomic_DNA"/>
</dbReference>
<feature type="compositionally biased region" description="Basic and acidic residues" evidence="1">
    <location>
        <begin position="1"/>
        <end position="11"/>
    </location>
</feature>
<evidence type="ECO:0000313" key="2">
    <source>
        <dbReference type="EMBL" id="RCI12192.1"/>
    </source>
</evidence>
<proteinExistence type="predicted"/>
<keyword evidence="3" id="KW-1185">Reference proteome</keyword>